<evidence type="ECO:0000256" key="7">
    <source>
        <dbReference type="PIRNR" id="PIRNR000535"/>
    </source>
</evidence>
<comment type="catalytic activity">
    <reaction evidence="7">
        <text>D-tagatofuranose 6-phosphate + ATP = D-tagatofuranose 1,6-bisphosphate + ADP + H(+)</text>
        <dbReference type="Rhea" id="RHEA:12420"/>
        <dbReference type="ChEBI" id="CHEBI:15378"/>
        <dbReference type="ChEBI" id="CHEBI:30616"/>
        <dbReference type="ChEBI" id="CHEBI:58694"/>
        <dbReference type="ChEBI" id="CHEBI:58695"/>
        <dbReference type="ChEBI" id="CHEBI:456216"/>
        <dbReference type="EC" id="2.7.1.144"/>
    </reaction>
</comment>
<comment type="catalytic activity">
    <reaction evidence="6 8">
        <text>beta-D-fructose 1-phosphate + ATP = beta-D-fructose 1,6-bisphosphate + ADP + H(+)</text>
        <dbReference type="Rhea" id="RHEA:14213"/>
        <dbReference type="ChEBI" id="CHEBI:15378"/>
        <dbReference type="ChEBI" id="CHEBI:30616"/>
        <dbReference type="ChEBI" id="CHEBI:32966"/>
        <dbReference type="ChEBI" id="CHEBI:138881"/>
        <dbReference type="ChEBI" id="CHEBI:456216"/>
        <dbReference type="EC" id="2.7.1.56"/>
    </reaction>
</comment>
<dbReference type="InterPro" id="IPR029056">
    <property type="entry name" value="Ribokinase-like"/>
</dbReference>
<name>A0ABU4G0Y6_9BACL</name>
<comment type="pathway">
    <text evidence="7">Carbohydrate metabolism; D-tagatose 6-phosphate degradation; D-glyceraldehyde 3-phosphate and glycerone phosphate from D-tagatose 6-phosphate: step 1/2.</text>
</comment>
<comment type="similarity">
    <text evidence="1">Belongs to the carbohydrate kinase pfkB family.</text>
</comment>
<accession>A0ABU4G0Y6</accession>
<protein>
    <recommendedName>
        <fullName evidence="7">Tagatose-6-phosphate kinase</fullName>
        <ecNumber evidence="7">2.7.1.144</ecNumber>
    </recommendedName>
</protein>
<evidence type="ECO:0000256" key="8">
    <source>
        <dbReference type="RuleBase" id="RU369061"/>
    </source>
</evidence>
<evidence type="ECO:0000313" key="11">
    <source>
        <dbReference type="Proteomes" id="UP001280629"/>
    </source>
</evidence>
<dbReference type="Proteomes" id="UP001280629">
    <property type="component" value="Unassembled WGS sequence"/>
</dbReference>
<dbReference type="EMBL" id="JAUBDH010000006">
    <property type="protein sequence ID" value="MDW0110629.1"/>
    <property type="molecule type" value="Genomic_DNA"/>
</dbReference>
<keyword evidence="11" id="KW-1185">Reference proteome</keyword>
<dbReference type="RefSeq" id="WP_317936186.1">
    <property type="nucleotide sequence ID" value="NZ_JAUBDH010000006.1"/>
</dbReference>
<dbReference type="InterPro" id="IPR017583">
    <property type="entry name" value="Tagatose/fructose_Pkinase"/>
</dbReference>
<evidence type="ECO:0000313" key="10">
    <source>
        <dbReference type="EMBL" id="MDW0110629.1"/>
    </source>
</evidence>
<dbReference type="NCBIfam" id="TIGR03168">
    <property type="entry name" value="1-PFK"/>
    <property type="match status" value="1"/>
</dbReference>
<dbReference type="InterPro" id="IPR011611">
    <property type="entry name" value="PfkB_dom"/>
</dbReference>
<dbReference type="NCBIfam" id="TIGR03828">
    <property type="entry name" value="pfkB"/>
    <property type="match status" value="1"/>
</dbReference>
<dbReference type="PIRSF" id="PIRSF000535">
    <property type="entry name" value="1PFK/6PFK/LacC"/>
    <property type="match status" value="1"/>
</dbReference>
<dbReference type="GO" id="GO:0008662">
    <property type="term" value="F:1-phosphofructokinase activity"/>
    <property type="evidence" value="ECO:0007669"/>
    <property type="project" value="UniProtKB-EC"/>
</dbReference>
<evidence type="ECO:0000256" key="6">
    <source>
        <dbReference type="ARBA" id="ARBA00047745"/>
    </source>
</evidence>
<evidence type="ECO:0000256" key="1">
    <source>
        <dbReference type="ARBA" id="ARBA00005380"/>
    </source>
</evidence>
<evidence type="ECO:0000256" key="5">
    <source>
        <dbReference type="ARBA" id="ARBA00022840"/>
    </source>
</evidence>
<dbReference type="CDD" id="cd01164">
    <property type="entry name" value="FruK_PfkB_like"/>
    <property type="match status" value="1"/>
</dbReference>
<evidence type="ECO:0000259" key="9">
    <source>
        <dbReference type="Pfam" id="PF00294"/>
    </source>
</evidence>
<dbReference type="PANTHER" id="PTHR46566">
    <property type="entry name" value="1-PHOSPHOFRUCTOKINASE-RELATED"/>
    <property type="match status" value="1"/>
</dbReference>
<keyword evidence="3 7" id="KW-0547">Nucleotide-binding</keyword>
<dbReference type="Gene3D" id="3.40.1190.20">
    <property type="match status" value="1"/>
</dbReference>
<keyword evidence="7" id="KW-0423">Lactose metabolism</keyword>
<dbReference type="Pfam" id="PF00294">
    <property type="entry name" value="PfkB"/>
    <property type="match status" value="1"/>
</dbReference>
<dbReference type="PANTHER" id="PTHR46566:SF1">
    <property type="entry name" value="1-PHOSPHOFRUCTOKINASE"/>
    <property type="match status" value="1"/>
</dbReference>
<evidence type="ECO:0000256" key="4">
    <source>
        <dbReference type="ARBA" id="ARBA00022777"/>
    </source>
</evidence>
<dbReference type="InterPro" id="IPR022463">
    <property type="entry name" value="1-PFruKinase"/>
</dbReference>
<keyword evidence="2 7" id="KW-0808">Transferase</keyword>
<gene>
    <name evidence="10" type="primary">pfkB</name>
    <name evidence="10" type="ORF">QT716_11335</name>
</gene>
<proteinExistence type="inferred from homology"/>
<comment type="similarity">
    <text evidence="7">Belongs to the carbohydrate kinase PfkB family. LacC subfamily.</text>
</comment>
<dbReference type="PROSITE" id="PS00583">
    <property type="entry name" value="PFKB_KINASES_1"/>
    <property type="match status" value="1"/>
</dbReference>
<comment type="function">
    <text evidence="8">Catalyzes the ATP-dependent phosphorylation of fructose-l-phosphate to fructose-l,6-bisphosphate.</text>
</comment>
<evidence type="ECO:0000256" key="2">
    <source>
        <dbReference type="ARBA" id="ARBA00022679"/>
    </source>
</evidence>
<keyword evidence="4 8" id="KW-0418">Kinase</keyword>
<dbReference type="SUPFAM" id="SSF53613">
    <property type="entry name" value="Ribokinase-like"/>
    <property type="match status" value="1"/>
</dbReference>
<dbReference type="InterPro" id="IPR002173">
    <property type="entry name" value="Carboh/pur_kinase_PfkB_CS"/>
</dbReference>
<keyword evidence="5 7" id="KW-0067">ATP-binding</keyword>
<reference evidence="10 11" key="1">
    <citation type="submission" date="2023-06" db="EMBL/GenBank/DDBJ databases">
        <title>Sporosarcina sp. nov., isolated from Korean traditional fermented seafood 'Jeotgal'.</title>
        <authorList>
            <person name="Yang A.-I."/>
            <person name="Shin N.-R."/>
        </authorList>
    </citation>
    <scope>NUCLEOTIDE SEQUENCE [LARGE SCALE GENOMIC DNA]</scope>
    <source>
        <strain evidence="10 11">KCTC3840</strain>
    </source>
</reference>
<dbReference type="EC" id="2.7.1.144" evidence="7"/>
<sequence>MIYTVTLNPSLDYLLTLDDLSIGSLNRSKSDHFLPGGKGINVSQVLTSFGVPSNALGFTGGFTGQEVERLLQTAGITSDFISVQGETRVNVKIRAVEETEVNAAGPKIDTYQFEKLKTQVRNLSSHDVLVLSGSIPASLPEDTYEQFARLCDDSGIRFVVDAEGASLLKTLPYRPFLIKPNHHELGEMVGTDISTLEDAVHHAKTLIQLGAQQVIVSLAGEGAVYVSESLSLIANAPKGTVRGSVGAGDSMVAGFLAALMHEESFENAFRKAIASGSATAFSDRLCTKEQVEALLAQVVVTPLKGGNDL</sequence>
<feature type="domain" description="Carbohydrate kinase PfkB" evidence="9">
    <location>
        <begin position="20"/>
        <end position="280"/>
    </location>
</feature>
<evidence type="ECO:0000256" key="3">
    <source>
        <dbReference type="ARBA" id="ARBA00022741"/>
    </source>
</evidence>
<organism evidence="10 11">
    <name type="scientific">Sporosarcina aquimarina</name>
    <dbReference type="NCBI Taxonomy" id="114975"/>
    <lineage>
        <taxon>Bacteria</taxon>
        <taxon>Bacillati</taxon>
        <taxon>Bacillota</taxon>
        <taxon>Bacilli</taxon>
        <taxon>Bacillales</taxon>
        <taxon>Caryophanaceae</taxon>
        <taxon>Sporosarcina</taxon>
    </lineage>
</organism>
<comment type="caution">
    <text evidence="10">The sequence shown here is derived from an EMBL/GenBank/DDBJ whole genome shotgun (WGS) entry which is preliminary data.</text>
</comment>